<accession>A0ABP2V6M2</accession>
<comment type="caution">
    <text evidence="1">The sequence shown here is derived from an EMBL/GenBank/DDBJ whole genome shotgun (WGS) entry which is preliminary data.</text>
</comment>
<dbReference type="EMBL" id="AHYV01000039">
    <property type="protein sequence ID" value="EOT40993.1"/>
    <property type="molecule type" value="Genomic_DNA"/>
</dbReference>
<keyword evidence="2" id="KW-1185">Reference proteome</keyword>
<dbReference type="Proteomes" id="UP000014104">
    <property type="component" value="Unassembled WGS sequence"/>
</dbReference>
<protein>
    <recommendedName>
        <fullName evidence="3">Transposase</fullName>
    </recommendedName>
</protein>
<organism evidence="1 2">
    <name type="scientific">Enterococcus avium ATCC 14025</name>
    <dbReference type="NCBI Taxonomy" id="1140002"/>
    <lineage>
        <taxon>Bacteria</taxon>
        <taxon>Bacillati</taxon>
        <taxon>Bacillota</taxon>
        <taxon>Bacilli</taxon>
        <taxon>Lactobacillales</taxon>
        <taxon>Enterococcaceae</taxon>
        <taxon>Enterococcus</taxon>
    </lineage>
</organism>
<name>A0ABP2V6M2_ENTAV</name>
<evidence type="ECO:0000313" key="1">
    <source>
        <dbReference type="EMBL" id="EOT40993.1"/>
    </source>
</evidence>
<evidence type="ECO:0008006" key="3">
    <source>
        <dbReference type="Google" id="ProtNLM"/>
    </source>
</evidence>
<evidence type="ECO:0000313" key="2">
    <source>
        <dbReference type="Proteomes" id="UP000014104"/>
    </source>
</evidence>
<sequence length="29" mass="3456">MSNTWVTCPSEGDNTWKQVLIPYNNRNRM</sequence>
<gene>
    <name evidence="1" type="ORF">OMU_03781</name>
</gene>
<feature type="non-terminal residue" evidence="1">
    <location>
        <position position="29"/>
    </location>
</feature>
<proteinExistence type="predicted"/>
<reference evidence="1 2" key="1">
    <citation type="submission" date="2013-03" db="EMBL/GenBank/DDBJ databases">
        <title>The Genome Sequence of Enterococcus avium ATCC_14025 (Illumina only assembly).</title>
        <authorList>
            <consortium name="The Broad Institute Genomics Platform"/>
            <consortium name="The Broad Institute Genome Sequencing Center for Infectious Disease"/>
            <person name="Earl A."/>
            <person name="Russ C."/>
            <person name="Gilmore M."/>
            <person name="Surin D."/>
            <person name="Walker B."/>
            <person name="Young S."/>
            <person name="Zeng Q."/>
            <person name="Gargeya S."/>
            <person name="Fitzgerald M."/>
            <person name="Haas B."/>
            <person name="Abouelleil A."/>
            <person name="Allen A.W."/>
            <person name="Alvarado L."/>
            <person name="Arachchi H.M."/>
            <person name="Berlin A.M."/>
            <person name="Chapman S.B."/>
            <person name="Gainer-Dewar J."/>
            <person name="Goldberg J."/>
            <person name="Griggs A."/>
            <person name="Gujja S."/>
            <person name="Hansen M."/>
            <person name="Howarth C."/>
            <person name="Imamovic A."/>
            <person name="Ireland A."/>
            <person name="Larimer J."/>
            <person name="McCowan C."/>
            <person name="Murphy C."/>
            <person name="Pearson M."/>
            <person name="Poon T.W."/>
            <person name="Priest M."/>
            <person name="Roberts A."/>
            <person name="Saif S."/>
            <person name="Shea T."/>
            <person name="Sisk P."/>
            <person name="Sykes S."/>
            <person name="Wortman J."/>
            <person name="Nusbaum C."/>
            <person name="Birren B."/>
        </authorList>
    </citation>
    <scope>NUCLEOTIDE SEQUENCE [LARGE SCALE GENOMIC DNA]</scope>
    <source>
        <strain evidence="1 2">ATCC 14025</strain>
    </source>
</reference>